<keyword evidence="4" id="KW-1185">Reference proteome</keyword>
<organism evidence="3 4">
    <name type="scientific">Cephalotrichum gorgonifer</name>
    <dbReference type="NCBI Taxonomy" id="2041049"/>
    <lineage>
        <taxon>Eukaryota</taxon>
        <taxon>Fungi</taxon>
        <taxon>Dikarya</taxon>
        <taxon>Ascomycota</taxon>
        <taxon>Pezizomycotina</taxon>
        <taxon>Sordariomycetes</taxon>
        <taxon>Hypocreomycetidae</taxon>
        <taxon>Microascales</taxon>
        <taxon>Microascaceae</taxon>
        <taxon>Cephalotrichum</taxon>
    </lineage>
</organism>
<evidence type="ECO:0000256" key="1">
    <source>
        <dbReference type="SAM" id="MobiDB-lite"/>
    </source>
</evidence>
<gene>
    <name evidence="3" type="ORF">DNG_00533</name>
</gene>
<feature type="region of interest" description="Disordered" evidence="1">
    <location>
        <begin position="377"/>
        <end position="400"/>
    </location>
</feature>
<reference evidence="3" key="1">
    <citation type="submission" date="2018-03" db="EMBL/GenBank/DDBJ databases">
        <authorList>
            <person name="Guldener U."/>
        </authorList>
    </citation>
    <scope>NUCLEOTIDE SEQUENCE</scope>
</reference>
<dbReference type="EMBL" id="ONZQ02000001">
    <property type="protein sequence ID" value="SPN97017.1"/>
    <property type="molecule type" value="Genomic_DNA"/>
</dbReference>
<dbReference type="Proteomes" id="UP001187682">
    <property type="component" value="Unassembled WGS sequence"/>
</dbReference>
<comment type="caution">
    <text evidence="3">The sequence shown here is derived from an EMBL/GenBank/DDBJ whole genome shotgun (WGS) entry which is preliminary data.</text>
</comment>
<evidence type="ECO:0000256" key="2">
    <source>
        <dbReference type="SAM" id="SignalP"/>
    </source>
</evidence>
<sequence length="424" mass="46141">MAALWAPAALRLLRVSAVRTAKALRSKLANASRPAQSQLENATLHTAPGRQAIHPLAALRQQRRWRSTTAQRYLVNTVRRYMSSGTTGPRIDRSKFPTSNTSRRISQFTGRAPFASTMRPNLTGGAIPRTQGGYTLGGGGGVRYFSHTPVAPAEVVNNVSAAVRAFWLSGHRARFDGVDSMGYAKYRAVSVLEDETTKKMSAFSKVVPGSFIDFQLSPTITAISPLTAALPFSSAVVAAHARAGSSAPVAYLNADVIDELSGDFARAFKELGVIFSDIQRLSALGDLPIVLHKPDVLRIRFPGVDVETARRLCDDLDIRRGRLGEDPEFGAMMGIPVALKFPFAPESEAARTMTSPGGSLRSMDSEDVREAFMELEDNPSFSSPEGYETMSPGSWAGDNSEDYEGLEGIYRFLQECDRSRPTFR</sequence>
<keyword evidence="2" id="KW-0732">Signal</keyword>
<feature type="chain" id="PRO_5042001611" description="Casein kinase II beta 2 subunit" evidence="2">
    <location>
        <begin position="18"/>
        <end position="424"/>
    </location>
</feature>
<name>A0AAE8MPJ8_9PEZI</name>
<proteinExistence type="predicted"/>
<evidence type="ECO:0008006" key="5">
    <source>
        <dbReference type="Google" id="ProtNLM"/>
    </source>
</evidence>
<dbReference type="PANTHER" id="PTHR42342:SF1">
    <property type="entry name" value="STATIONARY PHASE PROTEIN 5"/>
    <property type="match status" value="1"/>
</dbReference>
<dbReference type="PANTHER" id="PTHR42342">
    <property type="entry name" value="STATIONARY PHASE PROTEIN 5"/>
    <property type="match status" value="1"/>
</dbReference>
<dbReference type="AlphaFoldDB" id="A0AAE8MPJ8"/>
<accession>A0AAE8MPJ8</accession>
<evidence type="ECO:0000313" key="4">
    <source>
        <dbReference type="Proteomes" id="UP001187682"/>
    </source>
</evidence>
<dbReference type="GO" id="GO:0070628">
    <property type="term" value="F:proteasome binding"/>
    <property type="evidence" value="ECO:0007669"/>
    <property type="project" value="InterPro"/>
</dbReference>
<protein>
    <recommendedName>
        <fullName evidence="5">Casein kinase II beta 2 subunit</fullName>
    </recommendedName>
</protein>
<feature type="signal peptide" evidence="2">
    <location>
        <begin position="1"/>
        <end position="17"/>
    </location>
</feature>
<dbReference type="InterPro" id="IPR038816">
    <property type="entry name" value="Stationary_phase_5"/>
</dbReference>
<evidence type="ECO:0000313" key="3">
    <source>
        <dbReference type="EMBL" id="SPN97017.1"/>
    </source>
</evidence>
<dbReference type="GO" id="GO:0043248">
    <property type="term" value="P:proteasome assembly"/>
    <property type="evidence" value="ECO:0007669"/>
    <property type="project" value="TreeGrafter"/>
</dbReference>